<reference evidence="2 3" key="2">
    <citation type="submission" date="2020-02" db="EMBL/GenBank/DDBJ databases">
        <title>Genome sequences of Thiorhodococcus mannitoliphagus and Thiorhodococcus minor, purple sulfur photosynthetic bacteria in the gammaproteobacterial family, Chromatiaceae.</title>
        <authorList>
            <person name="Aviles F.A."/>
            <person name="Meyer T.E."/>
            <person name="Kyndt J.A."/>
        </authorList>
    </citation>
    <scope>NUCLEOTIDE SEQUENCE [LARGE SCALE GENOMIC DNA]</scope>
    <source>
        <strain evidence="2 3">DSM 18266</strain>
    </source>
</reference>
<comment type="caution">
    <text evidence="2">The sequence shown here is derived from an EMBL/GenBank/DDBJ whole genome shotgun (WGS) entry which is preliminary data.</text>
</comment>
<organism evidence="2 3">
    <name type="scientific">Thiorhodococcus mannitoliphagus</name>
    <dbReference type="NCBI Taxonomy" id="329406"/>
    <lineage>
        <taxon>Bacteria</taxon>
        <taxon>Pseudomonadati</taxon>
        <taxon>Pseudomonadota</taxon>
        <taxon>Gammaproteobacteria</taxon>
        <taxon>Chromatiales</taxon>
        <taxon>Chromatiaceae</taxon>
        <taxon>Thiorhodococcus</taxon>
    </lineage>
</organism>
<dbReference type="AlphaFoldDB" id="A0A6P1DV68"/>
<feature type="compositionally biased region" description="Acidic residues" evidence="1">
    <location>
        <begin position="1"/>
        <end position="13"/>
    </location>
</feature>
<accession>A0A6P1DV68</accession>
<name>A0A6P1DV68_9GAMM</name>
<dbReference type="EMBL" id="JAAIJR010000078">
    <property type="protein sequence ID" value="NEX21998.1"/>
    <property type="molecule type" value="Genomic_DNA"/>
</dbReference>
<keyword evidence="3" id="KW-1185">Reference proteome</keyword>
<sequence length="59" mass="6870">MLDPEMSDGEEGGEPIPQLVGQEIRGQLDSLDVRRRIEHIRELRRLRELLEDPDFDELG</sequence>
<dbReference type="RefSeq" id="WP_164655097.1">
    <property type="nucleotide sequence ID" value="NZ_JAAIJR010000078.1"/>
</dbReference>
<evidence type="ECO:0000256" key="1">
    <source>
        <dbReference type="SAM" id="MobiDB-lite"/>
    </source>
</evidence>
<dbReference type="NCBIfam" id="NF046101">
    <property type="entry name" value="PA3496_fam"/>
    <property type="match status" value="1"/>
</dbReference>
<dbReference type="InterPro" id="IPR058059">
    <property type="entry name" value="PA3496-like"/>
</dbReference>
<protein>
    <submittedName>
        <fullName evidence="2">Uncharacterized protein</fullName>
    </submittedName>
</protein>
<feature type="region of interest" description="Disordered" evidence="1">
    <location>
        <begin position="1"/>
        <end position="23"/>
    </location>
</feature>
<reference evidence="3" key="1">
    <citation type="journal article" date="2020" name="Microbiol. Resour. Announc.">
        <title>Draft Genome Sequences of Thiorhodococcus mannitoliphagus and Thiorhodococcus minor, Purple Sulfur Photosynthetic Bacteria in the Gammaproteobacterial Family Chromatiaceae.</title>
        <authorList>
            <person name="Aviles F.A."/>
            <person name="Meyer T.E."/>
            <person name="Kyndt J.A."/>
        </authorList>
    </citation>
    <scope>NUCLEOTIDE SEQUENCE [LARGE SCALE GENOMIC DNA]</scope>
    <source>
        <strain evidence="3">DSM 18266</strain>
    </source>
</reference>
<proteinExistence type="predicted"/>
<gene>
    <name evidence="2" type="ORF">G3480_17085</name>
</gene>
<evidence type="ECO:0000313" key="3">
    <source>
        <dbReference type="Proteomes" id="UP000471640"/>
    </source>
</evidence>
<dbReference type="Proteomes" id="UP000471640">
    <property type="component" value="Unassembled WGS sequence"/>
</dbReference>
<evidence type="ECO:0000313" key="2">
    <source>
        <dbReference type="EMBL" id="NEX21998.1"/>
    </source>
</evidence>